<dbReference type="NCBIfam" id="NF038319">
    <property type="entry name" value="DISARM_DrmC_I"/>
    <property type="match status" value="1"/>
</dbReference>
<dbReference type="EMBL" id="CP077062">
    <property type="protein sequence ID" value="QWZ10452.1"/>
    <property type="molecule type" value="Genomic_DNA"/>
</dbReference>
<dbReference type="InterPro" id="IPR047955">
    <property type="entry name" value="DrmC-like"/>
</dbReference>
<evidence type="ECO:0000259" key="1">
    <source>
        <dbReference type="PROSITE" id="PS50035"/>
    </source>
</evidence>
<dbReference type="GO" id="GO:0030572">
    <property type="term" value="F:phosphatidyltransferase activity"/>
    <property type="evidence" value="ECO:0007669"/>
    <property type="project" value="UniProtKB-ARBA"/>
</dbReference>
<evidence type="ECO:0000313" key="2">
    <source>
        <dbReference type="EMBL" id="QWZ10452.1"/>
    </source>
</evidence>
<protein>
    <submittedName>
        <fullName evidence="2">DISARM system phospholipase D-like protein DrmC</fullName>
    </submittedName>
</protein>
<evidence type="ECO:0000313" key="3">
    <source>
        <dbReference type="Proteomes" id="UP000683575"/>
    </source>
</evidence>
<feature type="domain" description="PLD phosphodiesterase" evidence="1">
    <location>
        <begin position="170"/>
        <end position="197"/>
    </location>
</feature>
<dbReference type="InterPro" id="IPR025202">
    <property type="entry name" value="PLD-like_dom"/>
</dbReference>
<name>A0A975T2Z0_9ACTN</name>
<accession>A0A975T2Z0</accession>
<dbReference type="Proteomes" id="UP000683575">
    <property type="component" value="Chromosome"/>
</dbReference>
<organism evidence="2 3">
    <name type="scientific">Nocardioides panacis</name>
    <dbReference type="NCBI Taxonomy" id="2849501"/>
    <lineage>
        <taxon>Bacteria</taxon>
        <taxon>Bacillati</taxon>
        <taxon>Actinomycetota</taxon>
        <taxon>Actinomycetes</taxon>
        <taxon>Propionibacteriales</taxon>
        <taxon>Nocardioidaceae</taxon>
        <taxon>Nocardioides</taxon>
    </lineage>
</organism>
<sequence>MGSFLTRDEARRLASAFAMGDGLLHNVVKSVDGTRRDRAKELLDSLSSELAGNRDALVAVLLALGGVGQSARPGLVWTSPSLPGNEGHCTLAVSELINEAENHVFAATFTATKGSSYVVALGHALAKGVKVTLILDRERQKDYRRKTGWRVDAGLPGARIWTLKEPDPGVYAVQHAKLVMVDEVACLVTSANFSEAAAERNLECGVLVRDRGIAKSIGSHLASLRDHGHLVDYPTG</sequence>
<dbReference type="SMART" id="SM00155">
    <property type="entry name" value="PLDc"/>
    <property type="match status" value="1"/>
</dbReference>
<gene>
    <name evidence="2" type="primary">drmC</name>
    <name evidence="2" type="ORF">KRR39_05435</name>
</gene>
<dbReference type="PANTHER" id="PTHR21248">
    <property type="entry name" value="CARDIOLIPIN SYNTHASE"/>
    <property type="match status" value="1"/>
</dbReference>
<dbReference type="InterPro" id="IPR001736">
    <property type="entry name" value="PLipase_D/transphosphatidylase"/>
</dbReference>
<dbReference type="PROSITE" id="PS50035">
    <property type="entry name" value="PLD"/>
    <property type="match status" value="1"/>
</dbReference>
<dbReference type="GO" id="GO:0032049">
    <property type="term" value="P:cardiolipin biosynthetic process"/>
    <property type="evidence" value="ECO:0007669"/>
    <property type="project" value="UniProtKB-ARBA"/>
</dbReference>
<dbReference type="KEGG" id="nps:KRR39_05435"/>
<dbReference type="Pfam" id="PF13091">
    <property type="entry name" value="PLDc_2"/>
    <property type="match status" value="1"/>
</dbReference>
<proteinExistence type="predicted"/>
<reference evidence="2" key="1">
    <citation type="submission" date="2021-06" db="EMBL/GenBank/DDBJ databases">
        <title>Complete genome sequence of Nocardioides sp. G188.</title>
        <authorList>
            <person name="Im W.-T."/>
        </authorList>
    </citation>
    <scope>NUCLEOTIDE SEQUENCE</scope>
    <source>
        <strain evidence="2">G188</strain>
    </source>
</reference>
<keyword evidence="3" id="KW-1185">Reference proteome</keyword>
<dbReference type="PANTHER" id="PTHR21248:SF22">
    <property type="entry name" value="PHOSPHOLIPASE D"/>
    <property type="match status" value="1"/>
</dbReference>
<dbReference type="AlphaFoldDB" id="A0A975T2Z0"/>